<dbReference type="EMBL" id="RBSP01000858">
    <property type="protein sequence ID" value="RMS40930.1"/>
    <property type="molecule type" value="Genomic_DNA"/>
</dbReference>
<name>A0A658K3G1_PSEA0</name>
<protein>
    <submittedName>
        <fullName evidence="1">Thioredoxin domain-containing protein</fullName>
    </submittedName>
</protein>
<dbReference type="InterPro" id="IPR036249">
    <property type="entry name" value="Thioredoxin-like_sf"/>
</dbReference>
<sequence>MLAELAEQAGLSRQAFADEFESKERQAATAADFAWAQDLGIAGFPTLLAERNGQLALLTNGYQPLSSLSPLLGRWLERAASA</sequence>
<proteinExistence type="predicted"/>
<dbReference type="AlphaFoldDB" id="A0A658K3G1"/>
<comment type="caution">
    <text evidence="1">The sequence shown here is derived from an EMBL/GenBank/DDBJ whole genome shotgun (WGS) entry which is preliminary data.</text>
</comment>
<organism evidence="1 2">
    <name type="scientific">Pseudomonas amygdali pv. photiniae</name>
    <dbReference type="NCBI Taxonomy" id="251724"/>
    <lineage>
        <taxon>Bacteria</taxon>
        <taxon>Pseudomonadati</taxon>
        <taxon>Pseudomonadota</taxon>
        <taxon>Gammaproteobacteria</taxon>
        <taxon>Pseudomonadales</taxon>
        <taxon>Pseudomonadaceae</taxon>
        <taxon>Pseudomonas</taxon>
        <taxon>Pseudomonas amygdali</taxon>
    </lineage>
</organism>
<dbReference type="Proteomes" id="UP000270873">
    <property type="component" value="Unassembled WGS sequence"/>
</dbReference>
<reference evidence="1 2" key="1">
    <citation type="submission" date="2018-08" db="EMBL/GenBank/DDBJ databases">
        <title>Recombination of ecologically and evolutionarily significant loci maintains genetic cohesion in the Pseudomonas syringae species complex.</title>
        <authorList>
            <person name="Dillon M."/>
            <person name="Thakur S."/>
            <person name="Almeida R.N.D."/>
            <person name="Weir B.S."/>
            <person name="Guttman D.S."/>
        </authorList>
    </citation>
    <scope>NUCLEOTIDE SEQUENCE [LARGE SCALE GENOMIC DNA]</scope>
    <source>
        <strain evidence="1 2">ICMP 7847</strain>
    </source>
</reference>
<gene>
    <name evidence="1" type="ORF">ALP66_01127</name>
</gene>
<accession>A0A658K3G1</accession>
<evidence type="ECO:0000313" key="1">
    <source>
        <dbReference type="EMBL" id="RMS40930.1"/>
    </source>
</evidence>
<dbReference type="Gene3D" id="3.40.30.10">
    <property type="entry name" value="Glutaredoxin"/>
    <property type="match status" value="1"/>
</dbReference>
<dbReference type="SUPFAM" id="SSF52833">
    <property type="entry name" value="Thioredoxin-like"/>
    <property type="match status" value="1"/>
</dbReference>
<evidence type="ECO:0000313" key="2">
    <source>
        <dbReference type="Proteomes" id="UP000270873"/>
    </source>
</evidence>